<reference evidence="1 2" key="1">
    <citation type="submission" date="2020-07" db="EMBL/GenBank/DDBJ databases">
        <title>Complete genome sequence of Klebsiella pneumoniae phage Miami.</title>
        <authorList>
            <person name="Mora D.A."/>
            <person name="Lessor L."/>
            <person name="Gill J."/>
            <person name="Liu M."/>
        </authorList>
    </citation>
    <scope>NUCLEOTIDE SEQUENCE [LARGE SCALE GENOMIC DNA]</scope>
</reference>
<accession>A0A873WNN1</accession>
<dbReference type="GO" id="GO:0016740">
    <property type="term" value="F:transferase activity"/>
    <property type="evidence" value="ECO:0007669"/>
    <property type="project" value="UniProtKB-KW"/>
</dbReference>
<dbReference type="Proteomes" id="UP000662782">
    <property type="component" value="Segment"/>
</dbReference>
<dbReference type="PANTHER" id="PTHR34817">
    <property type="entry name" value="NUCLEOTIDYLTRANSFERASE"/>
    <property type="match status" value="1"/>
</dbReference>
<dbReference type="Pfam" id="PF10127">
    <property type="entry name" value="RlaP"/>
    <property type="match status" value="1"/>
</dbReference>
<organism evidence="1 2">
    <name type="scientific">Klebsiella phage Miami</name>
    <dbReference type="NCBI Taxonomy" id="2767581"/>
    <lineage>
        <taxon>Viruses</taxon>
        <taxon>Duplodnaviria</taxon>
        <taxon>Heunggongvirae</taxon>
        <taxon>Uroviricota</taxon>
        <taxon>Caudoviricetes</taxon>
        <taxon>Chimalliviridae</taxon>
        <taxon>Miamivirus</taxon>
        <taxon>Miamivirus miami</taxon>
    </lineage>
</organism>
<name>A0A873WNN1_9CAUD</name>
<protein>
    <submittedName>
        <fullName evidence="1">Nucleotidyltransferase</fullName>
    </submittedName>
</protein>
<keyword evidence="1" id="KW-0808">Transferase</keyword>
<evidence type="ECO:0000313" key="1">
    <source>
        <dbReference type="EMBL" id="QPB09281.1"/>
    </source>
</evidence>
<keyword evidence="2" id="KW-1185">Reference proteome</keyword>
<gene>
    <name evidence="1" type="ORF">CPT_Miami_186</name>
</gene>
<dbReference type="InterPro" id="IPR018775">
    <property type="entry name" value="RlaP"/>
</dbReference>
<sequence>MIIALKTFVGSKLFGLETENSDTDIKGIYIPSAKDILLHRYHPVIDKSSNKGTYRANKPEDTDEVYFSLDKFIELLIKADTTAFDMLHAPESKILISTDIHHELWRNRSKFYTSRLDGLFGQVITEANTYGVRSMRAAALKEVVEIVSSWDDFKLSGCRLGGLISQLPVDNVYTRITRDETQRAGCQDFYEILDRKFQYTISALKFKTAILELWSSYGERVKKVELSGGNDWKALSHAFRIGYQLLDIYREGDYTFPLKQSSTIMKIKLGEVSEEESREMLNQLISDVKTAAGKSGLPTEIDPEPWYDWVADVYAGVVKKAYLPKGFRLS</sequence>
<evidence type="ECO:0000313" key="2">
    <source>
        <dbReference type="Proteomes" id="UP000662782"/>
    </source>
</evidence>
<proteinExistence type="predicted"/>
<dbReference type="PANTHER" id="PTHR34817:SF1">
    <property type="entry name" value="NUCLEOTIDYLTRANSFERASE"/>
    <property type="match status" value="1"/>
</dbReference>
<dbReference type="EMBL" id="MT701590">
    <property type="protein sequence ID" value="QPB09281.1"/>
    <property type="molecule type" value="Genomic_DNA"/>
</dbReference>